<reference evidence="3 4" key="1">
    <citation type="submission" date="2024-02" db="EMBL/GenBank/DDBJ databases">
        <title>Bacteria isolated from the canopy kelp, Nereocystis luetkeana.</title>
        <authorList>
            <person name="Pfister C.A."/>
            <person name="Younker I.T."/>
            <person name="Light S.H."/>
        </authorList>
    </citation>
    <scope>NUCLEOTIDE SEQUENCE [LARGE SCALE GENOMIC DNA]</scope>
    <source>
        <strain evidence="3 4">TI.2.07</strain>
    </source>
</reference>
<proteinExistence type="predicted"/>
<keyword evidence="4" id="KW-1185">Reference proteome</keyword>
<feature type="chain" id="PRO_5046788209" evidence="1">
    <location>
        <begin position="32"/>
        <end position="359"/>
    </location>
</feature>
<dbReference type="Pfam" id="PF08787">
    <property type="entry name" value="Alginate_lyase2"/>
    <property type="match status" value="1"/>
</dbReference>
<keyword evidence="3" id="KW-0456">Lyase</keyword>
<dbReference type="Gene3D" id="2.60.120.200">
    <property type="match status" value="1"/>
</dbReference>
<dbReference type="Proteomes" id="UP001366060">
    <property type="component" value="Unassembled WGS sequence"/>
</dbReference>
<sequence>MKRISPLQYLFTSISVSLLLSSCALPPPASGVLPADIIDLSYWKITLPLEGNSGKAREVDIGSINSFYDPNFFYAIAERGVVFSAPNKAATTGGSTNTRSEFRQMMSGDYGGDPKSKRNNFALAANPNAKKFADIGGKLEATLKVDAVSVHAGYPNKPPAYSVVVGQIHAGKDDNLLYNTDDAFGWGNEPIKIYYKKWPNHATGSVFWTYEKNLPKRDPNRTDVAYPVWGNTWENPDEPGEKGIALGEEFSYVINVHDNIMYLTFTTNNQTDVKYEIDLSNNINAYGKADTLDNPNGYQKDWFYFKAGAYNQCSSKDAPGIWYTNCPGSGDWSIDKVNGDYVQATFFKIELSPSEAPNK</sequence>
<evidence type="ECO:0000313" key="4">
    <source>
        <dbReference type="Proteomes" id="UP001366060"/>
    </source>
</evidence>
<feature type="domain" description="Alginate lyase 2" evidence="2">
    <location>
        <begin position="38"/>
        <end position="352"/>
    </location>
</feature>
<dbReference type="InterPro" id="IPR014895">
    <property type="entry name" value="Alginate_lyase_2"/>
</dbReference>
<evidence type="ECO:0000313" key="3">
    <source>
        <dbReference type="EMBL" id="MEL0660995.1"/>
    </source>
</evidence>
<dbReference type="InterPro" id="IPR013320">
    <property type="entry name" value="ConA-like_dom_sf"/>
</dbReference>
<accession>A0ABU9HGG7</accession>
<dbReference type="PROSITE" id="PS51257">
    <property type="entry name" value="PROKAR_LIPOPROTEIN"/>
    <property type="match status" value="1"/>
</dbReference>
<dbReference type="GO" id="GO:0016829">
    <property type="term" value="F:lyase activity"/>
    <property type="evidence" value="ECO:0007669"/>
    <property type="project" value="UniProtKB-KW"/>
</dbReference>
<dbReference type="RefSeq" id="WP_341629356.1">
    <property type="nucleotide sequence ID" value="NZ_JBAKBA010000082.1"/>
</dbReference>
<dbReference type="EMBL" id="JBAKBA010000082">
    <property type="protein sequence ID" value="MEL0660995.1"/>
    <property type="molecule type" value="Genomic_DNA"/>
</dbReference>
<comment type="caution">
    <text evidence="3">The sequence shown here is derived from an EMBL/GenBank/DDBJ whole genome shotgun (WGS) entry which is preliminary data.</text>
</comment>
<evidence type="ECO:0000259" key="2">
    <source>
        <dbReference type="Pfam" id="PF08787"/>
    </source>
</evidence>
<name>A0ABU9HGG7_9GAMM</name>
<organism evidence="3 4">
    <name type="scientific">Psychromonas arctica</name>
    <dbReference type="NCBI Taxonomy" id="168275"/>
    <lineage>
        <taxon>Bacteria</taxon>
        <taxon>Pseudomonadati</taxon>
        <taxon>Pseudomonadota</taxon>
        <taxon>Gammaproteobacteria</taxon>
        <taxon>Alteromonadales</taxon>
        <taxon>Psychromonadaceae</taxon>
        <taxon>Psychromonas</taxon>
    </lineage>
</organism>
<feature type="signal peptide" evidence="1">
    <location>
        <begin position="1"/>
        <end position="31"/>
    </location>
</feature>
<gene>
    <name evidence="3" type="ORF">V6255_17835</name>
</gene>
<keyword evidence="1" id="KW-0732">Signal</keyword>
<dbReference type="SUPFAM" id="SSF49899">
    <property type="entry name" value="Concanavalin A-like lectins/glucanases"/>
    <property type="match status" value="1"/>
</dbReference>
<protein>
    <submittedName>
        <fullName evidence="3">Polysaccharide lyase family 7 protein</fullName>
    </submittedName>
</protein>
<evidence type="ECO:0000256" key="1">
    <source>
        <dbReference type="SAM" id="SignalP"/>
    </source>
</evidence>